<dbReference type="PANTHER" id="PTHR30353">
    <property type="entry name" value="INNER MEMBRANE PROTEIN DEDA-RELATED"/>
    <property type="match status" value="1"/>
</dbReference>
<evidence type="ECO:0000259" key="8">
    <source>
        <dbReference type="Pfam" id="PF09335"/>
    </source>
</evidence>
<dbReference type="OrthoDB" id="9813426at2"/>
<keyword evidence="3 7" id="KW-1003">Cell membrane</keyword>
<reference evidence="9 10" key="1">
    <citation type="submission" date="2018-05" db="EMBL/GenBank/DDBJ databases">
        <title>Genomic Encyclopedia of Type Strains, Phase IV (KMG-IV): sequencing the most valuable type-strain genomes for metagenomic binning, comparative biology and taxonomic classification.</title>
        <authorList>
            <person name="Goeker M."/>
        </authorList>
    </citation>
    <scope>NUCLEOTIDE SEQUENCE [LARGE SCALE GENOMIC DNA]</scope>
    <source>
        <strain evidence="9 10">DSM 23606</strain>
    </source>
</reference>
<comment type="subcellular location">
    <subcellularLocation>
        <location evidence="1 7">Cell membrane</location>
        <topology evidence="1 7">Multi-pass membrane protein</topology>
    </subcellularLocation>
</comment>
<evidence type="ECO:0000256" key="1">
    <source>
        <dbReference type="ARBA" id="ARBA00004651"/>
    </source>
</evidence>
<evidence type="ECO:0000313" key="10">
    <source>
        <dbReference type="Proteomes" id="UP000246569"/>
    </source>
</evidence>
<dbReference type="PANTHER" id="PTHR30353:SF0">
    <property type="entry name" value="TRANSMEMBRANE PROTEIN"/>
    <property type="match status" value="1"/>
</dbReference>
<feature type="transmembrane region" description="Helical" evidence="7">
    <location>
        <begin position="185"/>
        <end position="205"/>
    </location>
</feature>
<organism evidence="9 10">
    <name type="scientific">Plasticicumulans acidivorans</name>
    <dbReference type="NCBI Taxonomy" id="886464"/>
    <lineage>
        <taxon>Bacteria</taxon>
        <taxon>Pseudomonadati</taxon>
        <taxon>Pseudomonadota</taxon>
        <taxon>Gammaproteobacteria</taxon>
        <taxon>Candidatus Competibacteraceae</taxon>
        <taxon>Plasticicumulans</taxon>
    </lineage>
</organism>
<evidence type="ECO:0000256" key="6">
    <source>
        <dbReference type="ARBA" id="ARBA00023136"/>
    </source>
</evidence>
<evidence type="ECO:0000256" key="2">
    <source>
        <dbReference type="ARBA" id="ARBA00010792"/>
    </source>
</evidence>
<evidence type="ECO:0000256" key="5">
    <source>
        <dbReference type="ARBA" id="ARBA00022989"/>
    </source>
</evidence>
<dbReference type="InterPro" id="IPR032816">
    <property type="entry name" value="VTT_dom"/>
</dbReference>
<dbReference type="GO" id="GO:0005886">
    <property type="term" value="C:plasma membrane"/>
    <property type="evidence" value="ECO:0007669"/>
    <property type="project" value="UniProtKB-SubCell"/>
</dbReference>
<proteinExistence type="inferred from homology"/>
<dbReference type="AlphaFoldDB" id="A0A317MYF3"/>
<sequence>MEILAQFFDIVLHLDKHLALLAADYGVWMYAILFAIIFCETGLVVTPFLPGDSLLFATGALAATGALDVHTAVVLLMLASFLGDNTNYWIGHFLGEKVFRPDARVLKTEYLDKTHAFYEKHGGKTVLLARFAPIVRTFAPFVAGAGSMHYQRFVGFCALGAICWVGSFLYAGYLFGNIPLVKNNFTLVVLGIIAISLLPAIIEVIKHRRAAKAQG</sequence>
<dbReference type="Pfam" id="PF09335">
    <property type="entry name" value="VTT_dom"/>
    <property type="match status" value="1"/>
</dbReference>
<comment type="caution">
    <text evidence="9">The sequence shown here is derived from an EMBL/GenBank/DDBJ whole genome shotgun (WGS) entry which is preliminary data.</text>
</comment>
<evidence type="ECO:0000256" key="4">
    <source>
        <dbReference type="ARBA" id="ARBA00022692"/>
    </source>
</evidence>
<name>A0A317MYF3_9GAMM</name>
<keyword evidence="10" id="KW-1185">Reference proteome</keyword>
<feature type="transmembrane region" description="Helical" evidence="7">
    <location>
        <begin position="27"/>
        <end position="49"/>
    </location>
</feature>
<evidence type="ECO:0000256" key="3">
    <source>
        <dbReference type="ARBA" id="ARBA00022475"/>
    </source>
</evidence>
<comment type="similarity">
    <text evidence="2 7">Belongs to the DedA family.</text>
</comment>
<feature type="transmembrane region" description="Helical" evidence="7">
    <location>
        <begin position="61"/>
        <end position="82"/>
    </location>
</feature>
<feature type="transmembrane region" description="Helical" evidence="7">
    <location>
        <begin position="153"/>
        <end position="173"/>
    </location>
</feature>
<evidence type="ECO:0000313" key="9">
    <source>
        <dbReference type="EMBL" id="PWV64368.1"/>
    </source>
</evidence>
<keyword evidence="4 7" id="KW-0812">Transmembrane</keyword>
<accession>A0A317MYF3</accession>
<dbReference type="InterPro" id="IPR032818">
    <property type="entry name" value="DedA-like"/>
</dbReference>
<dbReference type="NCBIfam" id="NF008102">
    <property type="entry name" value="PRK10847.1"/>
    <property type="match status" value="1"/>
</dbReference>
<protein>
    <submittedName>
        <fullName evidence="9">Membrane-associated protein</fullName>
    </submittedName>
</protein>
<evidence type="ECO:0000256" key="7">
    <source>
        <dbReference type="RuleBase" id="RU367016"/>
    </source>
</evidence>
<dbReference type="RefSeq" id="WP_110017043.1">
    <property type="nucleotide sequence ID" value="NZ_QGTJ01000002.1"/>
</dbReference>
<keyword evidence="5 7" id="KW-1133">Transmembrane helix</keyword>
<dbReference type="Proteomes" id="UP000246569">
    <property type="component" value="Unassembled WGS sequence"/>
</dbReference>
<keyword evidence="6 7" id="KW-0472">Membrane</keyword>
<feature type="domain" description="VTT" evidence="8">
    <location>
        <begin position="49"/>
        <end position="173"/>
    </location>
</feature>
<gene>
    <name evidence="9" type="ORF">C7443_10217</name>
</gene>
<dbReference type="EMBL" id="QGTJ01000002">
    <property type="protein sequence ID" value="PWV64368.1"/>
    <property type="molecule type" value="Genomic_DNA"/>
</dbReference>
<dbReference type="InterPro" id="IPR058127">
    <property type="entry name" value="DedA"/>
</dbReference>